<dbReference type="EMBL" id="JAXQNO010000002">
    <property type="protein sequence ID" value="KAK4802511.1"/>
    <property type="molecule type" value="Genomic_DNA"/>
</dbReference>
<keyword evidence="2" id="KW-1185">Reference proteome</keyword>
<accession>A0AAN7MFF4</accession>
<proteinExistence type="predicted"/>
<reference evidence="1 2" key="1">
    <citation type="journal article" date="2023" name="Hortic Res">
        <title>Pangenome of water caltrop reveals structural variations and asymmetric subgenome divergence after allopolyploidization.</title>
        <authorList>
            <person name="Zhang X."/>
            <person name="Chen Y."/>
            <person name="Wang L."/>
            <person name="Yuan Y."/>
            <person name="Fang M."/>
            <person name="Shi L."/>
            <person name="Lu R."/>
            <person name="Comes H.P."/>
            <person name="Ma Y."/>
            <person name="Chen Y."/>
            <person name="Huang G."/>
            <person name="Zhou Y."/>
            <person name="Zheng Z."/>
            <person name="Qiu Y."/>
        </authorList>
    </citation>
    <scope>NUCLEOTIDE SEQUENCE [LARGE SCALE GENOMIC DNA]</scope>
    <source>
        <strain evidence="1">F231</strain>
    </source>
</reference>
<evidence type="ECO:0000313" key="2">
    <source>
        <dbReference type="Proteomes" id="UP001346149"/>
    </source>
</evidence>
<name>A0AAN7MFF4_TRANT</name>
<dbReference type="Proteomes" id="UP001346149">
    <property type="component" value="Unassembled WGS sequence"/>
</dbReference>
<gene>
    <name evidence="1" type="ORF">SAY86_000714</name>
</gene>
<sequence>MNNVKSISYRERKIDHNLEVAELTLAKVIRVRKDGSEYFKTISIDLGNSKCVIIYIREIFEISHE</sequence>
<comment type="caution">
    <text evidence="1">The sequence shown here is derived from an EMBL/GenBank/DDBJ whole genome shotgun (WGS) entry which is preliminary data.</text>
</comment>
<organism evidence="1 2">
    <name type="scientific">Trapa natans</name>
    <name type="common">Water chestnut</name>
    <dbReference type="NCBI Taxonomy" id="22666"/>
    <lineage>
        <taxon>Eukaryota</taxon>
        <taxon>Viridiplantae</taxon>
        <taxon>Streptophyta</taxon>
        <taxon>Embryophyta</taxon>
        <taxon>Tracheophyta</taxon>
        <taxon>Spermatophyta</taxon>
        <taxon>Magnoliopsida</taxon>
        <taxon>eudicotyledons</taxon>
        <taxon>Gunneridae</taxon>
        <taxon>Pentapetalae</taxon>
        <taxon>rosids</taxon>
        <taxon>malvids</taxon>
        <taxon>Myrtales</taxon>
        <taxon>Lythraceae</taxon>
        <taxon>Trapa</taxon>
    </lineage>
</organism>
<evidence type="ECO:0000313" key="1">
    <source>
        <dbReference type="EMBL" id="KAK4802511.1"/>
    </source>
</evidence>
<protein>
    <submittedName>
        <fullName evidence="1">Uncharacterized protein</fullName>
    </submittedName>
</protein>
<dbReference type="AlphaFoldDB" id="A0AAN7MFF4"/>